<dbReference type="RefSeq" id="WP_252112612.1">
    <property type="nucleotide sequence ID" value="NZ_JAMSCK010000003.1"/>
</dbReference>
<dbReference type="InterPro" id="IPR007346">
    <property type="entry name" value="Endonuclease-I"/>
</dbReference>
<name>A0ABT0Z193_9FLAO</name>
<evidence type="ECO:0000256" key="2">
    <source>
        <dbReference type="ARBA" id="ARBA00022722"/>
    </source>
</evidence>
<dbReference type="PANTHER" id="PTHR33607:SF2">
    <property type="entry name" value="ENDONUCLEASE-1"/>
    <property type="match status" value="1"/>
</dbReference>
<proteinExistence type="inferred from homology"/>
<dbReference type="Pfam" id="PF17963">
    <property type="entry name" value="Big_9"/>
    <property type="match status" value="3"/>
</dbReference>
<dbReference type="Proteomes" id="UP001155077">
    <property type="component" value="Unassembled WGS sequence"/>
</dbReference>
<dbReference type="PANTHER" id="PTHR33607">
    <property type="entry name" value="ENDONUCLEASE-1"/>
    <property type="match status" value="1"/>
</dbReference>
<dbReference type="Gene3D" id="2.60.40.3440">
    <property type="match status" value="1"/>
</dbReference>
<accession>A0ABT0Z193</accession>
<protein>
    <submittedName>
        <fullName evidence="5">Ig-like domain-containing protein</fullName>
    </submittedName>
</protein>
<evidence type="ECO:0000313" key="5">
    <source>
        <dbReference type="EMBL" id="MCM8569496.1"/>
    </source>
</evidence>
<dbReference type="InterPro" id="IPR044925">
    <property type="entry name" value="His-Me_finger_sf"/>
</dbReference>
<dbReference type="Gene3D" id="2.60.40.2810">
    <property type="match status" value="2"/>
</dbReference>
<gene>
    <name evidence="5" type="ORF">NE848_08900</name>
</gene>
<dbReference type="SUPFAM" id="SSF54060">
    <property type="entry name" value="His-Me finger endonucleases"/>
    <property type="match status" value="1"/>
</dbReference>
<evidence type="ECO:0000256" key="3">
    <source>
        <dbReference type="ARBA" id="ARBA00022801"/>
    </source>
</evidence>
<dbReference type="Pfam" id="PF04231">
    <property type="entry name" value="Endonuclease_1"/>
    <property type="match status" value="1"/>
</dbReference>
<comment type="caution">
    <text evidence="5">The sequence shown here is derived from an EMBL/GenBank/DDBJ whole genome shotgun (WGS) entry which is preliminary data.</text>
</comment>
<evidence type="ECO:0000256" key="4">
    <source>
        <dbReference type="SAM" id="MobiDB-lite"/>
    </source>
</evidence>
<evidence type="ECO:0000256" key="1">
    <source>
        <dbReference type="ARBA" id="ARBA00006429"/>
    </source>
</evidence>
<reference evidence="5" key="1">
    <citation type="submission" date="2022-06" db="EMBL/GenBank/DDBJ databases">
        <title>Gramella sediminis sp. nov., isolated from deep-sea sediment of the Indian Ocean.</title>
        <authorList>
            <person name="Yang L."/>
        </authorList>
    </citation>
    <scope>NUCLEOTIDE SEQUENCE</scope>
    <source>
        <strain evidence="5">HMD3159</strain>
    </source>
</reference>
<dbReference type="NCBIfam" id="NF012211">
    <property type="entry name" value="tand_rpt_95"/>
    <property type="match status" value="3"/>
</dbReference>
<feature type="region of interest" description="Disordered" evidence="4">
    <location>
        <begin position="17"/>
        <end position="38"/>
    </location>
</feature>
<feature type="compositionally biased region" description="Basic and acidic residues" evidence="4">
    <location>
        <begin position="29"/>
        <end position="38"/>
    </location>
</feature>
<dbReference type="PROSITE" id="PS51257">
    <property type="entry name" value="PROKAR_LIPOPROTEIN"/>
    <property type="match status" value="1"/>
</dbReference>
<evidence type="ECO:0000313" key="6">
    <source>
        <dbReference type="Proteomes" id="UP001155077"/>
    </source>
</evidence>
<organism evidence="5 6">
    <name type="scientific">Gramella jeungdoensis</name>
    <dbReference type="NCBI Taxonomy" id="708091"/>
    <lineage>
        <taxon>Bacteria</taxon>
        <taxon>Pseudomonadati</taxon>
        <taxon>Bacteroidota</taxon>
        <taxon>Flavobacteriia</taxon>
        <taxon>Flavobacteriales</taxon>
        <taxon>Flavobacteriaceae</taxon>
        <taxon>Christiangramia</taxon>
    </lineage>
</organism>
<keyword evidence="3" id="KW-0378">Hydrolase</keyword>
<dbReference type="EMBL" id="JAMSCK010000003">
    <property type="protein sequence ID" value="MCM8569496.1"/>
    <property type="molecule type" value="Genomic_DNA"/>
</dbReference>
<keyword evidence="2" id="KW-0540">Nuclease</keyword>
<sequence>MKKFLILAATILIFGCSSEDSPEPGPNPAKDDPVAKDDSINATENEDLTFETDLLLENDTRVDNARISNFDSETTQGGEVRDNRDGTWTYTPPVDFKGEDDFTYDLCVPGSSDRCSTATVKITVVDAGSPVANDDTYETTENDSYEINNYLDNDDLVDGASLSDFNTDGTKGTVVKKENGSFVYTAPNAFTGEDSFTYTICDDDESPNCSTATIRINVKDEGSPVANDDSYVIETNATNVVLDRVLDNDDLIDDAEITSTDDAGTSGTVTLNNDGTITYSTLSGFAGEDSFTYTICDDDSTCSTAKVTISVVEPVSFNIPGNLSDYYSDATFSIDPDLLYNELSSFTTTQHVNRLEYYERHDYLYDADEDPDNPANVILMYSGESRPEDEYWEGSTRDEWETFNTEHIYPQSRLSSEEAKNDMHHMRAADIDVNEMRSNYPYTSGSGEYKLVDGDKWYPGDDWRGDVARMVMYVNLRYGEDFETVGSLQLFLEWNVADPVSAFEIQRNNVIEAAQGNRNPFIDNPYLATMIWGGADAENRWE</sequence>
<comment type="similarity">
    <text evidence="1">Belongs to the EndA/NucM nuclease family.</text>
</comment>
<keyword evidence="6" id="KW-1185">Reference proteome</keyword>